<sequence>MRFKFITTFVLFSLFFSCTTKTNSPEFIKKVSGRYLYNSDEIIEVYFKETDLYLKWRGATNIKPLKVDDETFFVKEMNEKIQFKFNQDNHKQYLIFVPKETTDSIQFNFRKLNETEKIPSEYLLTNQYEKALEAYKAIQEKDSLDSAVNEGDLNSLGYKNLRAEKFENAINIFKINVVLHPESSNVYDSLGEAYMKHGDTIEAIENYKKSLALDSGNNRAKRMIKKLEKKEVDN</sequence>
<keyword evidence="5" id="KW-1185">Reference proteome</keyword>
<gene>
    <name evidence="4" type="ORF">ACFQZW_09915</name>
</gene>
<feature type="repeat" description="TPR" evidence="3">
    <location>
        <begin position="184"/>
        <end position="217"/>
    </location>
</feature>
<protein>
    <submittedName>
        <fullName evidence="4">Tetratricopeptide repeat protein</fullName>
    </submittedName>
</protein>
<proteinExistence type="predicted"/>
<dbReference type="PROSITE" id="PS50005">
    <property type="entry name" value="TPR"/>
    <property type="match status" value="1"/>
</dbReference>
<dbReference type="InterPro" id="IPR019734">
    <property type="entry name" value="TPR_rpt"/>
</dbReference>
<evidence type="ECO:0000313" key="5">
    <source>
        <dbReference type="Proteomes" id="UP001597032"/>
    </source>
</evidence>
<dbReference type="Pfam" id="PF07719">
    <property type="entry name" value="TPR_2"/>
    <property type="match status" value="1"/>
</dbReference>
<dbReference type="EMBL" id="JBHTIC010000008">
    <property type="protein sequence ID" value="MFD0762396.1"/>
    <property type="molecule type" value="Genomic_DNA"/>
</dbReference>
<dbReference type="SMART" id="SM00028">
    <property type="entry name" value="TPR"/>
    <property type="match status" value="2"/>
</dbReference>
<dbReference type="PROSITE" id="PS51257">
    <property type="entry name" value="PROKAR_LIPOPROTEIN"/>
    <property type="match status" value="1"/>
</dbReference>
<dbReference type="InterPro" id="IPR013105">
    <property type="entry name" value="TPR_2"/>
</dbReference>
<reference evidence="5" key="1">
    <citation type="journal article" date="2019" name="Int. J. Syst. Evol. Microbiol.">
        <title>The Global Catalogue of Microorganisms (GCM) 10K type strain sequencing project: providing services to taxonomists for standard genome sequencing and annotation.</title>
        <authorList>
            <consortium name="The Broad Institute Genomics Platform"/>
            <consortium name="The Broad Institute Genome Sequencing Center for Infectious Disease"/>
            <person name="Wu L."/>
            <person name="Ma J."/>
        </authorList>
    </citation>
    <scope>NUCLEOTIDE SEQUENCE [LARGE SCALE GENOMIC DNA]</scope>
    <source>
        <strain evidence="5">CCUG 60022</strain>
    </source>
</reference>
<dbReference type="SUPFAM" id="SSF48452">
    <property type="entry name" value="TPR-like"/>
    <property type="match status" value="1"/>
</dbReference>
<keyword evidence="2 3" id="KW-0802">TPR repeat</keyword>
<name>A0ABW2Z8W4_9FLAO</name>
<evidence type="ECO:0000256" key="1">
    <source>
        <dbReference type="ARBA" id="ARBA00022737"/>
    </source>
</evidence>
<dbReference type="Gene3D" id="1.25.40.10">
    <property type="entry name" value="Tetratricopeptide repeat domain"/>
    <property type="match status" value="1"/>
</dbReference>
<dbReference type="Proteomes" id="UP001597032">
    <property type="component" value="Unassembled WGS sequence"/>
</dbReference>
<keyword evidence="1" id="KW-0677">Repeat</keyword>
<dbReference type="InterPro" id="IPR011990">
    <property type="entry name" value="TPR-like_helical_dom_sf"/>
</dbReference>
<evidence type="ECO:0000256" key="3">
    <source>
        <dbReference type="PROSITE-ProRule" id="PRU00339"/>
    </source>
</evidence>
<organism evidence="4 5">
    <name type="scientific">Lutibacter aestuarii</name>
    <dbReference type="NCBI Taxonomy" id="861111"/>
    <lineage>
        <taxon>Bacteria</taxon>
        <taxon>Pseudomonadati</taxon>
        <taxon>Bacteroidota</taxon>
        <taxon>Flavobacteriia</taxon>
        <taxon>Flavobacteriales</taxon>
        <taxon>Flavobacteriaceae</taxon>
        <taxon>Lutibacter</taxon>
    </lineage>
</organism>
<evidence type="ECO:0000256" key="2">
    <source>
        <dbReference type="ARBA" id="ARBA00022803"/>
    </source>
</evidence>
<dbReference type="RefSeq" id="WP_298286343.1">
    <property type="nucleotide sequence ID" value="NZ_JBHTIC010000008.1"/>
</dbReference>
<accession>A0ABW2Z8W4</accession>
<evidence type="ECO:0000313" key="4">
    <source>
        <dbReference type="EMBL" id="MFD0762396.1"/>
    </source>
</evidence>
<comment type="caution">
    <text evidence="4">The sequence shown here is derived from an EMBL/GenBank/DDBJ whole genome shotgun (WGS) entry which is preliminary data.</text>
</comment>